<proteinExistence type="predicted"/>
<dbReference type="Proteomes" id="UP000789570">
    <property type="component" value="Unassembled WGS sequence"/>
</dbReference>
<keyword evidence="1" id="KW-0175">Coiled coil</keyword>
<organism evidence="2 3">
    <name type="scientific">Funneliformis caledonium</name>
    <dbReference type="NCBI Taxonomy" id="1117310"/>
    <lineage>
        <taxon>Eukaryota</taxon>
        <taxon>Fungi</taxon>
        <taxon>Fungi incertae sedis</taxon>
        <taxon>Mucoromycota</taxon>
        <taxon>Glomeromycotina</taxon>
        <taxon>Glomeromycetes</taxon>
        <taxon>Glomerales</taxon>
        <taxon>Glomeraceae</taxon>
        <taxon>Funneliformis</taxon>
    </lineage>
</organism>
<keyword evidence="3" id="KW-1185">Reference proteome</keyword>
<dbReference type="AlphaFoldDB" id="A0A9N9ISK0"/>
<evidence type="ECO:0000313" key="3">
    <source>
        <dbReference type="Proteomes" id="UP000789570"/>
    </source>
</evidence>
<accession>A0A9N9ISK0</accession>
<dbReference type="OrthoDB" id="10644823at2759"/>
<feature type="coiled-coil region" evidence="1">
    <location>
        <begin position="20"/>
        <end position="143"/>
    </location>
</feature>
<reference evidence="2" key="1">
    <citation type="submission" date="2021-06" db="EMBL/GenBank/DDBJ databases">
        <authorList>
            <person name="Kallberg Y."/>
            <person name="Tangrot J."/>
            <person name="Rosling A."/>
        </authorList>
    </citation>
    <scope>NUCLEOTIDE SEQUENCE</scope>
    <source>
        <strain evidence="2">UK204</strain>
    </source>
</reference>
<evidence type="ECO:0000313" key="2">
    <source>
        <dbReference type="EMBL" id="CAG8747938.1"/>
    </source>
</evidence>
<comment type="caution">
    <text evidence="2">The sequence shown here is derived from an EMBL/GenBank/DDBJ whole genome shotgun (WGS) entry which is preliminary data.</text>
</comment>
<dbReference type="EMBL" id="CAJVPQ010017247">
    <property type="protein sequence ID" value="CAG8747938.1"/>
    <property type="molecule type" value="Genomic_DNA"/>
</dbReference>
<name>A0A9N9ISK0_9GLOM</name>
<gene>
    <name evidence="2" type="ORF">FCALED_LOCUS16097</name>
</gene>
<sequence>MTCGHGCHGCCGDHGTSEALREANQRNSTLNSEKTQLQGDLLNKTKEIGEKDKQVAVVGKDLEHARGQLTKTEGELKTEKEKVKELTGLFDNLQIEGSNKDRQIEIQSKDIRVLKTELNKMEEKSLELELKEQERKLNEFIQKLGIGREKPRELQKAYRQLIRAREDYNQNNIDEADDKIEDIKDELLSSG</sequence>
<evidence type="ECO:0000256" key="1">
    <source>
        <dbReference type="SAM" id="Coils"/>
    </source>
</evidence>
<protein>
    <submittedName>
        <fullName evidence="2">10581_t:CDS:1</fullName>
    </submittedName>
</protein>